<keyword evidence="1" id="KW-0472">Membrane</keyword>
<sequence>MVTLNPNRPAADLQASAFLFHAFAFIQAVLLHKMSIWKGAEVGLCKRNATKVAPPRPRPAKSGLRFAYPRAAVDTCSYSSRMPIIWSASAGHNCTK</sequence>
<evidence type="ECO:0000313" key="2">
    <source>
        <dbReference type="EMBL" id="KAF2276106.1"/>
    </source>
</evidence>
<keyword evidence="1" id="KW-0812">Transmembrane</keyword>
<dbReference type="AlphaFoldDB" id="A0A6A6JK82"/>
<evidence type="ECO:0000256" key="1">
    <source>
        <dbReference type="SAM" id="Phobius"/>
    </source>
</evidence>
<dbReference type="RefSeq" id="XP_033653645.1">
    <property type="nucleotide sequence ID" value="XM_033802234.1"/>
</dbReference>
<proteinExistence type="predicted"/>
<feature type="transmembrane region" description="Helical" evidence="1">
    <location>
        <begin position="13"/>
        <end position="31"/>
    </location>
</feature>
<dbReference type="Proteomes" id="UP000800097">
    <property type="component" value="Unassembled WGS sequence"/>
</dbReference>
<dbReference type="EMBL" id="ML986494">
    <property type="protein sequence ID" value="KAF2276106.1"/>
    <property type="molecule type" value="Genomic_DNA"/>
</dbReference>
<protein>
    <submittedName>
        <fullName evidence="2">Uncharacterized protein</fullName>
    </submittedName>
</protein>
<name>A0A6A6JK82_WESOR</name>
<keyword evidence="3" id="KW-1185">Reference proteome</keyword>
<organism evidence="2 3">
    <name type="scientific">Westerdykella ornata</name>
    <dbReference type="NCBI Taxonomy" id="318751"/>
    <lineage>
        <taxon>Eukaryota</taxon>
        <taxon>Fungi</taxon>
        <taxon>Dikarya</taxon>
        <taxon>Ascomycota</taxon>
        <taxon>Pezizomycotina</taxon>
        <taxon>Dothideomycetes</taxon>
        <taxon>Pleosporomycetidae</taxon>
        <taxon>Pleosporales</taxon>
        <taxon>Sporormiaceae</taxon>
        <taxon>Westerdykella</taxon>
    </lineage>
</organism>
<reference evidence="2" key="1">
    <citation type="journal article" date="2020" name="Stud. Mycol.">
        <title>101 Dothideomycetes genomes: a test case for predicting lifestyles and emergence of pathogens.</title>
        <authorList>
            <person name="Haridas S."/>
            <person name="Albert R."/>
            <person name="Binder M."/>
            <person name="Bloem J."/>
            <person name="Labutti K."/>
            <person name="Salamov A."/>
            <person name="Andreopoulos B."/>
            <person name="Baker S."/>
            <person name="Barry K."/>
            <person name="Bills G."/>
            <person name="Bluhm B."/>
            <person name="Cannon C."/>
            <person name="Castanera R."/>
            <person name="Culley D."/>
            <person name="Daum C."/>
            <person name="Ezra D."/>
            <person name="Gonzalez J."/>
            <person name="Henrissat B."/>
            <person name="Kuo A."/>
            <person name="Liang C."/>
            <person name="Lipzen A."/>
            <person name="Lutzoni F."/>
            <person name="Magnuson J."/>
            <person name="Mondo S."/>
            <person name="Nolan M."/>
            <person name="Ohm R."/>
            <person name="Pangilinan J."/>
            <person name="Park H.-J."/>
            <person name="Ramirez L."/>
            <person name="Alfaro M."/>
            <person name="Sun H."/>
            <person name="Tritt A."/>
            <person name="Yoshinaga Y."/>
            <person name="Zwiers L.-H."/>
            <person name="Turgeon B."/>
            <person name="Goodwin S."/>
            <person name="Spatafora J."/>
            <person name="Crous P."/>
            <person name="Grigoriev I."/>
        </authorList>
    </citation>
    <scope>NUCLEOTIDE SEQUENCE</scope>
    <source>
        <strain evidence="2">CBS 379.55</strain>
    </source>
</reference>
<accession>A0A6A6JK82</accession>
<keyword evidence="1" id="KW-1133">Transmembrane helix</keyword>
<gene>
    <name evidence="2" type="ORF">EI97DRAFT_49011</name>
</gene>
<evidence type="ECO:0000313" key="3">
    <source>
        <dbReference type="Proteomes" id="UP000800097"/>
    </source>
</evidence>
<dbReference type="GeneID" id="54555409"/>